<evidence type="ECO:0000256" key="2">
    <source>
        <dbReference type="ARBA" id="ARBA00005417"/>
    </source>
</evidence>
<dbReference type="GO" id="GO:0043190">
    <property type="term" value="C:ATP-binding cassette (ABC) transporter complex"/>
    <property type="evidence" value="ECO:0007669"/>
    <property type="project" value="TreeGrafter"/>
</dbReference>
<dbReference type="STRING" id="128944.AWM75_07485"/>
<dbReference type="PANTHER" id="PTHR43553">
    <property type="entry name" value="HEAVY METAL TRANSPORTER"/>
    <property type="match status" value="1"/>
</dbReference>
<evidence type="ECO:0000256" key="5">
    <source>
        <dbReference type="ARBA" id="ARBA00022737"/>
    </source>
</evidence>
<dbReference type="Pfam" id="PF12558">
    <property type="entry name" value="DUF3744"/>
    <property type="match status" value="1"/>
</dbReference>
<evidence type="ECO:0000313" key="11">
    <source>
        <dbReference type="Proteomes" id="UP000062260"/>
    </source>
</evidence>
<dbReference type="InterPro" id="IPR050095">
    <property type="entry name" value="ECF_ABC_transporter_ATP-bd"/>
</dbReference>
<evidence type="ECO:0000313" key="10">
    <source>
        <dbReference type="EMBL" id="AMB99815.1"/>
    </source>
</evidence>
<keyword evidence="9" id="KW-0472">Membrane</keyword>
<dbReference type="CDD" id="cd03225">
    <property type="entry name" value="ABC_cobalt_CbiO_domain1"/>
    <property type="match status" value="1"/>
</dbReference>
<dbReference type="SUPFAM" id="SSF52540">
    <property type="entry name" value="P-loop containing nucleoside triphosphate hydrolases"/>
    <property type="match status" value="2"/>
</dbReference>
<keyword evidence="3" id="KW-0813">Transport</keyword>
<dbReference type="Pfam" id="PF00005">
    <property type="entry name" value="ABC_tran"/>
    <property type="match status" value="2"/>
</dbReference>
<dbReference type="KEGG" id="auh:AWM75_07485"/>
<evidence type="ECO:0000256" key="6">
    <source>
        <dbReference type="ARBA" id="ARBA00022741"/>
    </source>
</evidence>
<reference evidence="11" key="2">
    <citation type="submission" date="2016-01" db="EMBL/GenBank/DDBJ databases">
        <title>Six Aerococcus type strain genome sequencing and assembly using PacBio and Illumina Hiseq.</title>
        <authorList>
            <person name="Carkaci D."/>
            <person name="Dargis R."/>
            <person name="Nielsen X.C."/>
            <person name="Skovgaard O."/>
            <person name="Fuursted K."/>
            <person name="Christensen J.J."/>
        </authorList>
    </citation>
    <scope>NUCLEOTIDE SEQUENCE [LARGE SCALE GENOMIC DNA]</scope>
    <source>
        <strain evidence="11">CCUG42038B</strain>
    </source>
</reference>
<accession>A0A0X8FM48</accession>
<evidence type="ECO:0000256" key="8">
    <source>
        <dbReference type="ARBA" id="ARBA00022967"/>
    </source>
</evidence>
<proteinExistence type="inferred from homology"/>
<keyword evidence="4" id="KW-1003">Cell membrane</keyword>
<evidence type="ECO:0000256" key="7">
    <source>
        <dbReference type="ARBA" id="ARBA00022840"/>
    </source>
</evidence>
<comment type="similarity">
    <text evidence="2">Belongs to the ABC transporter superfamily.</text>
</comment>
<keyword evidence="8" id="KW-1278">Translocase</keyword>
<dbReference type="PROSITE" id="PS50893">
    <property type="entry name" value="ABC_TRANSPORTER_2"/>
    <property type="match status" value="2"/>
</dbReference>
<dbReference type="OrthoDB" id="501320at2"/>
<dbReference type="Proteomes" id="UP000062260">
    <property type="component" value="Chromosome"/>
</dbReference>
<dbReference type="GO" id="GO:0005524">
    <property type="term" value="F:ATP binding"/>
    <property type="evidence" value="ECO:0007669"/>
    <property type="project" value="UniProtKB-KW"/>
</dbReference>
<keyword evidence="6" id="KW-0547">Nucleotide-binding</keyword>
<evidence type="ECO:0000256" key="1">
    <source>
        <dbReference type="ARBA" id="ARBA00004202"/>
    </source>
</evidence>
<keyword evidence="11" id="KW-1185">Reference proteome</keyword>
<evidence type="ECO:0000256" key="4">
    <source>
        <dbReference type="ARBA" id="ARBA00022475"/>
    </source>
</evidence>
<keyword evidence="5" id="KW-0677">Repeat</keyword>
<dbReference type="AlphaFoldDB" id="A0A0X8FM48"/>
<organism evidence="10 11">
    <name type="scientific">Aerococcus urinaehominis</name>
    <dbReference type="NCBI Taxonomy" id="128944"/>
    <lineage>
        <taxon>Bacteria</taxon>
        <taxon>Bacillati</taxon>
        <taxon>Bacillota</taxon>
        <taxon>Bacilli</taxon>
        <taxon>Lactobacillales</taxon>
        <taxon>Aerococcaceae</taxon>
        <taxon>Aerococcus</taxon>
    </lineage>
</organism>
<keyword evidence="7" id="KW-0067">ATP-binding</keyword>
<dbReference type="Gene3D" id="3.40.50.300">
    <property type="entry name" value="P-loop containing nucleotide triphosphate hydrolases"/>
    <property type="match status" value="3"/>
</dbReference>
<dbReference type="InterPro" id="IPR003439">
    <property type="entry name" value="ABC_transporter-like_ATP-bd"/>
</dbReference>
<dbReference type="RefSeq" id="WP_067980325.1">
    <property type="nucleotide sequence ID" value="NZ_CP014163.1"/>
</dbReference>
<dbReference type="InterPro" id="IPR003593">
    <property type="entry name" value="AAA+_ATPase"/>
</dbReference>
<gene>
    <name evidence="10" type="ORF">AWM75_07485</name>
</gene>
<protein>
    <submittedName>
        <fullName evidence="10">Uncharacterized protein</fullName>
    </submittedName>
</protein>
<evidence type="ECO:0000256" key="3">
    <source>
        <dbReference type="ARBA" id="ARBA00022448"/>
    </source>
</evidence>
<dbReference type="PANTHER" id="PTHR43553:SF26">
    <property type="entry name" value="ABC TRANSPORTER ATP-BINDING PROTEIN BC_2655-RELATED"/>
    <property type="match status" value="1"/>
</dbReference>
<dbReference type="InterPro" id="IPR015856">
    <property type="entry name" value="ABC_transpr_CbiO/EcfA_su"/>
</dbReference>
<dbReference type="GO" id="GO:0016887">
    <property type="term" value="F:ATP hydrolysis activity"/>
    <property type="evidence" value="ECO:0007669"/>
    <property type="project" value="InterPro"/>
</dbReference>
<dbReference type="InterPro" id="IPR027417">
    <property type="entry name" value="P-loop_NTPase"/>
</dbReference>
<dbReference type="GO" id="GO:0042626">
    <property type="term" value="F:ATPase-coupled transmembrane transporter activity"/>
    <property type="evidence" value="ECO:0007669"/>
    <property type="project" value="TreeGrafter"/>
</dbReference>
<dbReference type="InterPro" id="IPR022216">
    <property type="entry name" value="ABC_Co_transporter"/>
</dbReference>
<dbReference type="SMART" id="SM00382">
    <property type="entry name" value="AAA"/>
    <property type="match status" value="2"/>
</dbReference>
<comment type="subcellular location">
    <subcellularLocation>
        <location evidence="1">Cell membrane</location>
        <topology evidence="1">Peripheral membrane protein</topology>
    </subcellularLocation>
</comment>
<evidence type="ECO:0000256" key="9">
    <source>
        <dbReference type="ARBA" id="ARBA00023136"/>
    </source>
</evidence>
<name>A0A0X8FM48_9LACT</name>
<dbReference type="EMBL" id="CP014163">
    <property type="protein sequence ID" value="AMB99815.1"/>
    <property type="molecule type" value="Genomic_DNA"/>
</dbReference>
<reference evidence="10 11" key="1">
    <citation type="journal article" date="2016" name="Genome Announc.">
        <title>Complete Genome Sequences of Aerococcus christensenii CCUG 28831T, Aerococcus sanguinicola CCUG 43001T, Aerococcus urinae CCUG 36881T, Aerococcus urinaeequi CCUG 28094T, Aerococcus urinaehominis CCUG 42038 BT, and Aerococcus viridans CCUG 4311T.</title>
        <authorList>
            <person name="Carkaci D."/>
            <person name="Dargis R."/>
            <person name="Nielsen X.C."/>
            <person name="Skovgaard O."/>
            <person name="Fuursted K."/>
            <person name="Christensen J.J."/>
        </authorList>
    </citation>
    <scope>NUCLEOTIDE SEQUENCE [LARGE SCALE GENOMIC DNA]</scope>
    <source>
        <strain evidence="10 11">CCUG42038B</strain>
    </source>
</reference>
<sequence>MDKTAWITFRNFNFSYAQEGEPTLRDLNISLYRGEKLLILGASGSGKSTFVRALNNSLGQAPYQGRLEGQVDRQPVDVVTITGGMVAAYINDRQLDLFSQNDLVVMMDQLAAKQGLELAGANKVYVFDEPLSNLSPRMAHQFIDALDDLYVAKGKTIVIVEHRLEQVMSRHIDRVLVFSTGQIVYDGPLVQLFKLHNLIEFGIREPLYIKALNYAGYPLNQTHNLTSAKYIFGKNMRQTLENWVNLIPSMAKTSKGEELVRLTGVTYQYPDTGRQALKGVDLSIYQGEIVALVGGNGSGKTTLAKILHQDLAADQGTYYLDGQPLDHISPSQAHDQGIVYIPQDVNASLGDDQVRVKDYLQGILDQAGQTSLDQSAFKDIQEVLKVLGLSFAGDMPIYTLSYGQKHRLLMAGALILNPRLIIMDDPTQGQDYKHYVELMQYLTDLNQEYGMTILINTHDVYVLLQYASRIVVIEAGQIIADGEAINIVTDPKVVRHSALTESSLYLFARQIGLVDPYGFMRKLLDYDREMQRFM</sequence>